<dbReference type="AlphaFoldDB" id="A0A5N6PZF5"/>
<dbReference type="GO" id="GO:0006508">
    <property type="term" value="P:proteolysis"/>
    <property type="evidence" value="ECO:0007669"/>
    <property type="project" value="InterPro"/>
</dbReference>
<keyword evidence="2" id="KW-1185">Reference proteome</keyword>
<dbReference type="GO" id="GO:0004190">
    <property type="term" value="F:aspartic-type endopeptidase activity"/>
    <property type="evidence" value="ECO:0007669"/>
    <property type="project" value="InterPro"/>
</dbReference>
<sequence>MIVLQIQESYDVPMDYEEMIKTSTPPLIYTSQEELKTLLAKGVIVNMGKTWFSLNKNGQHCEMISAAECIIPLSNTNNSYSHEYASSEGRYVDLEIIFESIANYDSSVLVVEGIEFQPLEKVDHEDETDGQIAKELYLFFGRGFPIKYVEGIVYSQFLEIERMNVTTRHQEMEKLEKTVKDNAHAIQLQQSLLEENVVNIENLQIQMTEKQNSVMTPFKSTSNVATPTATLSLLPTPPAAKMVKPIRKVSSKEAEEKRAKGECFWCPEKYTPAHNCKFKQLYILEIGVEEEPENVGDSDVIQLQQMQMDPQISIHALMGVPSYSTMKVIGTIGTKQLQILIDSGSTYNFLDSALALKLQCPTQEVSTMSVIVADGNKLPCAKLCPNFQWLMQGVWFKADVLLLPLKNYDMVMGVQWLQTLNDIVWNFKLLTMQFKIDNQSFELKGSHNAGISLCSVEKMNTLMGMHEHL</sequence>
<accession>A0A5N6PZF5</accession>
<comment type="caution">
    <text evidence="1">The sequence shown here is derived from an EMBL/GenBank/DDBJ whole genome shotgun (WGS) entry which is preliminary data.</text>
</comment>
<gene>
    <name evidence="1" type="ORF">E3N88_00891</name>
</gene>
<protein>
    <submittedName>
        <fullName evidence="1">Uncharacterized protein</fullName>
    </submittedName>
</protein>
<dbReference type="SUPFAM" id="SSF50630">
    <property type="entry name" value="Acid proteases"/>
    <property type="match status" value="1"/>
</dbReference>
<dbReference type="Pfam" id="PF08284">
    <property type="entry name" value="RVP_2"/>
    <property type="match status" value="1"/>
</dbReference>
<dbReference type="Proteomes" id="UP000326396">
    <property type="component" value="Linkage Group LG1"/>
</dbReference>
<evidence type="ECO:0000313" key="2">
    <source>
        <dbReference type="Proteomes" id="UP000326396"/>
    </source>
</evidence>
<organism evidence="1 2">
    <name type="scientific">Mikania micrantha</name>
    <name type="common">bitter vine</name>
    <dbReference type="NCBI Taxonomy" id="192012"/>
    <lineage>
        <taxon>Eukaryota</taxon>
        <taxon>Viridiplantae</taxon>
        <taxon>Streptophyta</taxon>
        <taxon>Embryophyta</taxon>
        <taxon>Tracheophyta</taxon>
        <taxon>Spermatophyta</taxon>
        <taxon>Magnoliopsida</taxon>
        <taxon>eudicotyledons</taxon>
        <taxon>Gunneridae</taxon>
        <taxon>Pentapetalae</taxon>
        <taxon>asterids</taxon>
        <taxon>campanulids</taxon>
        <taxon>Asterales</taxon>
        <taxon>Asteraceae</taxon>
        <taxon>Asteroideae</taxon>
        <taxon>Heliantheae alliance</taxon>
        <taxon>Eupatorieae</taxon>
        <taxon>Mikania</taxon>
    </lineage>
</organism>
<proteinExistence type="predicted"/>
<name>A0A5N6PZF5_9ASTR</name>
<evidence type="ECO:0000313" key="1">
    <source>
        <dbReference type="EMBL" id="KAD7477755.1"/>
    </source>
</evidence>
<dbReference type="InterPro" id="IPR001969">
    <property type="entry name" value="Aspartic_peptidase_AS"/>
</dbReference>
<dbReference type="Gene3D" id="2.40.70.10">
    <property type="entry name" value="Acid Proteases"/>
    <property type="match status" value="1"/>
</dbReference>
<dbReference type="InterPro" id="IPR021109">
    <property type="entry name" value="Peptidase_aspartic_dom_sf"/>
</dbReference>
<dbReference type="PROSITE" id="PS00141">
    <property type="entry name" value="ASP_PROTEASE"/>
    <property type="match status" value="1"/>
</dbReference>
<reference evidence="1 2" key="1">
    <citation type="submission" date="2019-05" db="EMBL/GenBank/DDBJ databases">
        <title>Mikania micrantha, genome provides insights into the molecular mechanism of rapid growth.</title>
        <authorList>
            <person name="Liu B."/>
        </authorList>
    </citation>
    <scope>NUCLEOTIDE SEQUENCE [LARGE SCALE GENOMIC DNA]</scope>
    <source>
        <strain evidence="1">NLD-2019</strain>
        <tissue evidence="1">Leaf</tissue>
    </source>
</reference>
<dbReference type="EMBL" id="SZYD01000001">
    <property type="protein sequence ID" value="KAD7477755.1"/>
    <property type="molecule type" value="Genomic_DNA"/>
</dbReference>
<dbReference type="CDD" id="cd00303">
    <property type="entry name" value="retropepsin_like"/>
    <property type="match status" value="1"/>
</dbReference>